<protein>
    <submittedName>
        <fullName evidence="2">Helix-turn-helix transcriptional regulator</fullName>
    </submittedName>
</protein>
<dbReference type="InterPro" id="IPR010982">
    <property type="entry name" value="Lambda_DNA-bd_dom_sf"/>
</dbReference>
<feature type="domain" description="HTH cro/C1-type" evidence="1">
    <location>
        <begin position="31"/>
        <end position="82"/>
    </location>
</feature>
<evidence type="ECO:0000259" key="1">
    <source>
        <dbReference type="PROSITE" id="PS50943"/>
    </source>
</evidence>
<gene>
    <name evidence="2" type="ORF">P4447_07595</name>
</gene>
<dbReference type="Pfam" id="PF01381">
    <property type="entry name" value="HTH_3"/>
    <property type="match status" value="1"/>
</dbReference>
<name>A0ABU6NA06_9BACI</name>
<comment type="caution">
    <text evidence="2">The sequence shown here is derived from an EMBL/GenBank/DDBJ whole genome shotgun (WGS) entry which is preliminary data.</text>
</comment>
<sequence>MGRELIKENIPELIPNFWGLSNKLSVLVFSLRIKKGMTQNDLAKELDVDPEVIYRLEGGSKEITIGFYEKVLLTLGLSYEEMDELIQ</sequence>
<evidence type="ECO:0000313" key="3">
    <source>
        <dbReference type="Proteomes" id="UP001330749"/>
    </source>
</evidence>
<dbReference type="Proteomes" id="UP001330749">
    <property type="component" value="Unassembled WGS sequence"/>
</dbReference>
<dbReference type="EMBL" id="JARMQG010000084">
    <property type="protein sequence ID" value="MED3562316.1"/>
    <property type="molecule type" value="Genomic_DNA"/>
</dbReference>
<dbReference type="InterPro" id="IPR001387">
    <property type="entry name" value="Cro/C1-type_HTH"/>
</dbReference>
<accession>A0ABU6NA06</accession>
<proteinExistence type="predicted"/>
<dbReference type="SMART" id="SM00530">
    <property type="entry name" value="HTH_XRE"/>
    <property type="match status" value="1"/>
</dbReference>
<reference evidence="2 3" key="1">
    <citation type="submission" date="2023-03" db="EMBL/GenBank/DDBJ databases">
        <title>Bacillus Genome Sequencing.</title>
        <authorList>
            <person name="Dunlap C."/>
        </authorList>
    </citation>
    <scope>NUCLEOTIDE SEQUENCE [LARGE SCALE GENOMIC DNA]</scope>
    <source>
        <strain evidence="2 3">B-14544</strain>
    </source>
</reference>
<organism evidence="2 3">
    <name type="scientific">Bacillus xiapuensis</name>
    <dbReference type="NCBI Taxonomy" id="2014075"/>
    <lineage>
        <taxon>Bacteria</taxon>
        <taxon>Bacillati</taxon>
        <taxon>Bacillota</taxon>
        <taxon>Bacilli</taxon>
        <taxon>Bacillales</taxon>
        <taxon>Bacillaceae</taxon>
        <taxon>Bacillus</taxon>
    </lineage>
</organism>
<keyword evidence="3" id="KW-1185">Reference proteome</keyword>
<dbReference type="Gene3D" id="1.10.260.40">
    <property type="entry name" value="lambda repressor-like DNA-binding domains"/>
    <property type="match status" value="1"/>
</dbReference>
<dbReference type="CDD" id="cd00093">
    <property type="entry name" value="HTH_XRE"/>
    <property type="match status" value="1"/>
</dbReference>
<evidence type="ECO:0000313" key="2">
    <source>
        <dbReference type="EMBL" id="MED3562316.1"/>
    </source>
</evidence>
<dbReference type="RefSeq" id="WP_327967221.1">
    <property type="nucleotide sequence ID" value="NZ_JARMQG010000084.1"/>
</dbReference>
<dbReference type="SUPFAM" id="SSF47413">
    <property type="entry name" value="lambda repressor-like DNA-binding domains"/>
    <property type="match status" value="1"/>
</dbReference>
<dbReference type="PROSITE" id="PS50943">
    <property type="entry name" value="HTH_CROC1"/>
    <property type="match status" value="1"/>
</dbReference>